<dbReference type="GO" id="GO:0016020">
    <property type="term" value="C:membrane"/>
    <property type="evidence" value="ECO:0007669"/>
    <property type="project" value="UniProtKB-SubCell"/>
</dbReference>
<organism evidence="8 9">
    <name type="scientific">Candidatus Nucleicultrix amoebiphila FS5</name>
    <dbReference type="NCBI Taxonomy" id="1414854"/>
    <lineage>
        <taxon>Bacteria</taxon>
        <taxon>Pseudomonadati</taxon>
        <taxon>Pseudomonadota</taxon>
        <taxon>Alphaproteobacteria</taxon>
        <taxon>Holosporales</taxon>
        <taxon>Candidatus Nucleicultricaceae</taxon>
        <taxon>Candidatus Nucleicultrix</taxon>
    </lineage>
</organism>
<keyword evidence="9" id="KW-1185">Reference proteome</keyword>
<protein>
    <recommendedName>
        <fullName evidence="7">J domain-containing protein</fullName>
    </recommendedName>
</protein>
<keyword evidence="3 6" id="KW-1133">Transmembrane helix</keyword>
<dbReference type="FunFam" id="1.10.287.110:FF:000001">
    <property type="entry name" value="Import inner membrane translocase subunit tim14"/>
    <property type="match status" value="1"/>
</dbReference>
<dbReference type="PANTHER" id="PTHR12763:SF28">
    <property type="entry name" value="GEO10507P1-RELATED"/>
    <property type="match status" value="1"/>
</dbReference>
<evidence type="ECO:0000256" key="1">
    <source>
        <dbReference type="ARBA" id="ARBA00004167"/>
    </source>
</evidence>
<name>A0A1W6N6B1_9PROT</name>
<comment type="subcellular location">
    <subcellularLocation>
        <location evidence="1">Membrane</location>
        <topology evidence="1">Single-pass membrane protein</topology>
    </subcellularLocation>
</comment>
<keyword evidence="2 6" id="KW-0812">Transmembrane</keyword>
<gene>
    <name evidence="8" type="ORF">GQ61_09205</name>
</gene>
<evidence type="ECO:0000256" key="4">
    <source>
        <dbReference type="ARBA" id="ARBA00023136"/>
    </source>
</evidence>
<dbReference type="InterPro" id="IPR001623">
    <property type="entry name" value="DnaJ_domain"/>
</dbReference>
<reference evidence="8 9" key="1">
    <citation type="submission" date="2014-06" db="EMBL/GenBank/DDBJ databases">
        <title>The genome of the endonuclear symbiont Nucleicultrix amoebiphila.</title>
        <authorList>
            <person name="Schulz F."/>
            <person name="Horn M."/>
        </authorList>
    </citation>
    <scope>NUCLEOTIDE SEQUENCE [LARGE SCALE GENOMIC DNA]</scope>
    <source>
        <strain evidence="8 9">FS5</strain>
    </source>
</reference>
<feature type="domain" description="J" evidence="7">
    <location>
        <begin position="91"/>
        <end position="142"/>
    </location>
</feature>
<keyword evidence="4 6" id="KW-0472">Membrane</keyword>
<dbReference type="Pfam" id="PF00226">
    <property type="entry name" value="DnaJ"/>
    <property type="match status" value="1"/>
</dbReference>
<comment type="similarity">
    <text evidence="5">Belongs to the TIM14 family.</text>
</comment>
<evidence type="ECO:0000313" key="9">
    <source>
        <dbReference type="Proteomes" id="UP000237351"/>
    </source>
</evidence>
<dbReference type="PROSITE" id="PS50076">
    <property type="entry name" value="DNAJ_2"/>
    <property type="match status" value="1"/>
</dbReference>
<evidence type="ECO:0000313" key="8">
    <source>
        <dbReference type="EMBL" id="ARN85435.1"/>
    </source>
</evidence>
<evidence type="ECO:0000256" key="2">
    <source>
        <dbReference type="ARBA" id="ARBA00022692"/>
    </source>
</evidence>
<evidence type="ECO:0000256" key="5">
    <source>
        <dbReference type="ARBA" id="ARBA00038105"/>
    </source>
</evidence>
<dbReference type="CDD" id="cd06257">
    <property type="entry name" value="DnaJ"/>
    <property type="match status" value="1"/>
</dbReference>
<proteinExistence type="inferred from homology"/>
<dbReference type="SMART" id="SM00271">
    <property type="entry name" value="DnaJ"/>
    <property type="match status" value="1"/>
</dbReference>
<dbReference type="Gene3D" id="1.10.287.110">
    <property type="entry name" value="DnaJ domain"/>
    <property type="match status" value="1"/>
</dbReference>
<accession>A0A1W6N6B1</accession>
<sequence length="142" mass="15878">MSILVGAVLLVATLFLARWFIHVDTETRAKAAKIGLAIVVVLAFVLIFFGLRLPFVITGLFVLIPFLPYFFQQETQELSKSAVSTHMTLEEARQILGVKARDTEEEILKAYRRIIQKVHPDKGGSAYLAAKVNHAKDVLLKN</sequence>
<dbReference type="Proteomes" id="UP000237351">
    <property type="component" value="Chromosome"/>
</dbReference>
<dbReference type="PANTHER" id="PTHR12763">
    <property type="match status" value="1"/>
</dbReference>
<dbReference type="InterPro" id="IPR036869">
    <property type="entry name" value="J_dom_sf"/>
</dbReference>
<dbReference type="InterPro" id="IPR036259">
    <property type="entry name" value="MFS_trans_sf"/>
</dbReference>
<dbReference type="SUPFAM" id="SSF103473">
    <property type="entry name" value="MFS general substrate transporter"/>
    <property type="match status" value="1"/>
</dbReference>
<evidence type="ECO:0000256" key="3">
    <source>
        <dbReference type="ARBA" id="ARBA00022989"/>
    </source>
</evidence>
<dbReference type="SUPFAM" id="SSF46565">
    <property type="entry name" value="Chaperone J-domain"/>
    <property type="match status" value="1"/>
</dbReference>
<evidence type="ECO:0000256" key="6">
    <source>
        <dbReference type="SAM" id="Phobius"/>
    </source>
</evidence>
<dbReference type="RefSeq" id="WP_085785004.1">
    <property type="nucleotide sequence ID" value="NZ_CP008743.1"/>
</dbReference>
<evidence type="ECO:0000259" key="7">
    <source>
        <dbReference type="PROSITE" id="PS50076"/>
    </source>
</evidence>
<feature type="transmembrane region" description="Helical" evidence="6">
    <location>
        <begin position="39"/>
        <end position="71"/>
    </location>
</feature>
<dbReference type="STRING" id="1414854.GQ61_09205"/>
<dbReference type="AlphaFoldDB" id="A0A1W6N6B1"/>
<dbReference type="OrthoDB" id="9811070at2"/>
<dbReference type="KEGG" id="naf:GQ61_09205"/>
<dbReference type="EMBL" id="CP008743">
    <property type="protein sequence ID" value="ARN85435.1"/>
    <property type="molecule type" value="Genomic_DNA"/>
</dbReference>